<name>A0A8S5MRN9_9CAUD</name>
<dbReference type="GO" id="GO:0008168">
    <property type="term" value="F:methyltransferase activity"/>
    <property type="evidence" value="ECO:0007669"/>
    <property type="project" value="UniProtKB-KW"/>
</dbReference>
<evidence type="ECO:0000313" key="1">
    <source>
        <dbReference type="EMBL" id="DAD84876.1"/>
    </source>
</evidence>
<dbReference type="InterPro" id="IPR029063">
    <property type="entry name" value="SAM-dependent_MTases_sf"/>
</dbReference>
<protein>
    <submittedName>
        <fullName evidence="1">DNA adenine methylase</fullName>
    </submittedName>
</protein>
<dbReference type="SUPFAM" id="SSF53335">
    <property type="entry name" value="S-adenosyl-L-methionine-dependent methyltransferases"/>
    <property type="match status" value="1"/>
</dbReference>
<reference evidence="1" key="1">
    <citation type="journal article" date="2021" name="Proc. Natl. Acad. Sci. U.S.A.">
        <title>A Catalog of Tens of Thousands of Viruses from Human Metagenomes Reveals Hidden Associations with Chronic Diseases.</title>
        <authorList>
            <person name="Tisza M.J."/>
            <person name="Buck C.B."/>
        </authorList>
    </citation>
    <scope>NUCLEOTIDE SEQUENCE</scope>
    <source>
        <strain evidence="1">CtfrL10</strain>
    </source>
</reference>
<proteinExistence type="predicted"/>
<keyword evidence="1" id="KW-0489">Methyltransferase</keyword>
<accession>A0A8S5MRN9</accession>
<organism evidence="1">
    <name type="scientific">Myoviridae sp. ctfrL10</name>
    <dbReference type="NCBI Taxonomy" id="2826678"/>
    <lineage>
        <taxon>Viruses</taxon>
        <taxon>Duplodnaviria</taxon>
        <taxon>Heunggongvirae</taxon>
        <taxon>Uroviricota</taxon>
        <taxon>Caudoviricetes</taxon>
    </lineage>
</organism>
<dbReference type="GO" id="GO:0032259">
    <property type="term" value="P:methylation"/>
    <property type="evidence" value="ECO:0007669"/>
    <property type="project" value="UniProtKB-KW"/>
</dbReference>
<sequence>MIPRNARTRTAIRTRASLRITSLQRYKQLSYMQQYNKAPLPFQGQKRRWISEMRQLASIIPQGATVVDLFGGSGLCSHTIKQARPDLTVIWNDYDDYQSRLDHIGVTNEQCDALRHITESLNKYNRIDKDTPLHKAIFDYLAQQKYIDWETVGTIISFSSSDKKQPSTAHHLYNCVPKTPYSADGYLDGVTRVQMDYSDLLKKAPKDAILVVDPPYLTTTAERYGKRQDDVYWGLSEHIRLLNHIKGRKFIYFSSSKSEILELNAVIKELLGVSYLGDFSCREKDANLGNGTHGYQDLLITNLPLHA</sequence>
<dbReference type="EMBL" id="BK014968">
    <property type="protein sequence ID" value="DAD84876.1"/>
    <property type="molecule type" value="Genomic_DNA"/>
</dbReference>
<dbReference type="Gene3D" id="3.40.50.150">
    <property type="entry name" value="Vaccinia Virus protein VP39"/>
    <property type="match status" value="1"/>
</dbReference>
<keyword evidence="1" id="KW-0808">Transferase</keyword>